<dbReference type="EMBL" id="LNVX01000291">
    <property type="protein sequence ID" value="OEG70812.1"/>
    <property type="molecule type" value="Genomic_DNA"/>
</dbReference>
<feature type="binding site" evidence="9">
    <location>
        <position position="100"/>
    </location>
    <ligand>
        <name>L-citrulline</name>
        <dbReference type="ChEBI" id="CHEBI:57743"/>
    </ligand>
</feature>
<evidence type="ECO:0000313" key="12">
    <source>
        <dbReference type="EMBL" id="OEG70812.1"/>
    </source>
</evidence>
<feature type="binding site" evidence="9">
    <location>
        <position position="274"/>
    </location>
    <ligand>
        <name>L-citrulline</name>
        <dbReference type="ChEBI" id="CHEBI:57743"/>
    </ligand>
</feature>
<dbReference type="EC" id="6.3.4.5" evidence="3 9"/>
<dbReference type="PANTHER" id="PTHR11587:SF2">
    <property type="entry name" value="ARGININOSUCCINATE SYNTHASE"/>
    <property type="match status" value="1"/>
</dbReference>
<organism evidence="12 13">
    <name type="scientific">Endomicrobium trichonymphae</name>
    <dbReference type="NCBI Taxonomy" id="1408204"/>
    <lineage>
        <taxon>Bacteria</taxon>
        <taxon>Pseudomonadati</taxon>
        <taxon>Elusimicrobiota</taxon>
        <taxon>Endomicrobiia</taxon>
        <taxon>Endomicrobiales</taxon>
        <taxon>Endomicrobiaceae</taxon>
        <taxon>Candidatus Endomicrobiellum</taxon>
    </lineage>
</organism>
<evidence type="ECO:0000256" key="6">
    <source>
        <dbReference type="ARBA" id="ARBA00022605"/>
    </source>
</evidence>
<keyword evidence="4 9" id="KW-0055">Arginine biosynthesis</keyword>
<comment type="catalytic activity">
    <reaction evidence="9">
        <text>L-citrulline + L-aspartate + ATP = 2-(N(omega)-L-arginino)succinate + AMP + diphosphate + H(+)</text>
        <dbReference type="Rhea" id="RHEA:10932"/>
        <dbReference type="ChEBI" id="CHEBI:15378"/>
        <dbReference type="ChEBI" id="CHEBI:29991"/>
        <dbReference type="ChEBI" id="CHEBI:30616"/>
        <dbReference type="ChEBI" id="CHEBI:33019"/>
        <dbReference type="ChEBI" id="CHEBI:57472"/>
        <dbReference type="ChEBI" id="CHEBI:57743"/>
        <dbReference type="ChEBI" id="CHEBI:456215"/>
        <dbReference type="EC" id="6.3.4.5"/>
    </reaction>
</comment>
<dbReference type="Gene3D" id="3.90.1260.10">
    <property type="entry name" value="Argininosuccinate synthetase, chain A, domain 2"/>
    <property type="match status" value="1"/>
</dbReference>
<dbReference type="Gene3D" id="1.20.5.470">
    <property type="entry name" value="Single helix bin"/>
    <property type="match status" value="1"/>
</dbReference>
<dbReference type="InterPro" id="IPR024074">
    <property type="entry name" value="AS_cat/multimer_dom_body"/>
</dbReference>
<evidence type="ECO:0000256" key="1">
    <source>
        <dbReference type="ARBA" id="ARBA00004967"/>
    </source>
</evidence>
<reference evidence="12 13" key="1">
    <citation type="submission" date="2015-11" db="EMBL/GenBank/DDBJ databases">
        <title>Evidence for parallel genomic evolution in an endosymbiosis of termite gut flagellates.</title>
        <authorList>
            <person name="Zheng H."/>
        </authorList>
    </citation>
    <scope>NUCLEOTIDE SEQUENCE [LARGE SCALE GENOMIC DNA]</scope>
    <source>
        <strain evidence="12 13">CET450</strain>
    </source>
</reference>
<evidence type="ECO:0000259" key="10">
    <source>
        <dbReference type="Pfam" id="PF00764"/>
    </source>
</evidence>
<evidence type="ECO:0000256" key="3">
    <source>
        <dbReference type="ARBA" id="ARBA00012286"/>
    </source>
</evidence>
<dbReference type="GO" id="GO:0006526">
    <property type="term" value="P:L-arginine biosynthetic process"/>
    <property type="evidence" value="ECO:0007669"/>
    <property type="project" value="UniProtKB-UniRule"/>
</dbReference>
<feature type="binding site" evidence="9">
    <location>
        <position position="198"/>
    </location>
    <ligand>
        <name>L-citrulline</name>
        <dbReference type="ChEBI" id="CHEBI:57743"/>
    </ligand>
</feature>
<dbReference type="GO" id="GO:0005737">
    <property type="term" value="C:cytoplasm"/>
    <property type="evidence" value="ECO:0007669"/>
    <property type="project" value="UniProtKB-SubCell"/>
</dbReference>
<evidence type="ECO:0000256" key="8">
    <source>
        <dbReference type="ARBA" id="ARBA00022840"/>
    </source>
</evidence>
<feature type="binding site" evidence="9">
    <location>
        <position position="105"/>
    </location>
    <ligand>
        <name>L-citrulline</name>
        <dbReference type="ChEBI" id="CHEBI:57743"/>
    </ligand>
</feature>
<feature type="binding site" evidence="9">
    <location>
        <position position="189"/>
    </location>
    <ligand>
        <name>L-citrulline</name>
        <dbReference type="ChEBI" id="CHEBI:57743"/>
    </ligand>
</feature>
<comment type="caution">
    <text evidence="9">Lacks conserved residue(s) required for the propagation of feature annotation.</text>
</comment>
<dbReference type="InterPro" id="IPR048267">
    <property type="entry name" value="Arginosuc_syn_N"/>
</dbReference>
<dbReference type="SUPFAM" id="SSF69864">
    <property type="entry name" value="Argininosuccinate synthetase, C-terminal domain"/>
    <property type="match status" value="1"/>
</dbReference>
<dbReference type="GO" id="GO:0000050">
    <property type="term" value="P:urea cycle"/>
    <property type="evidence" value="ECO:0007669"/>
    <property type="project" value="TreeGrafter"/>
</dbReference>
<dbReference type="GO" id="GO:0000053">
    <property type="term" value="P:argininosuccinate metabolic process"/>
    <property type="evidence" value="ECO:0007669"/>
    <property type="project" value="TreeGrafter"/>
</dbReference>
<dbReference type="Pfam" id="PF20979">
    <property type="entry name" value="Arginosuc_syn_C"/>
    <property type="match status" value="1"/>
</dbReference>
<gene>
    <name evidence="9" type="primary">argG</name>
    <name evidence="12" type="ORF">ATZ36_17755</name>
</gene>
<dbReference type="PROSITE" id="PS00565">
    <property type="entry name" value="ARGININOSUCCIN_SYN_2"/>
    <property type="match status" value="1"/>
</dbReference>
<keyword evidence="13" id="KW-1185">Reference proteome</keyword>
<evidence type="ECO:0000313" key="13">
    <source>
        <dbReference type="Proteomes" id="UP000095237"/>
    </source>
</evidence>
<evidence type="ECO:0000256" key="2">
    <source>
        <dbReference type="ARBA" id="ARBA00011881"/>
    </source>
</evidence>
<keyword evidence="9" id="KW-0963">Cytoplasm</keyword>
<keyword evidence="5 9" id="KW-0436">Ligase</keyword>
<feature type="domain" description="Arginosuccinate synthase-like N-terminal" evidence="10">
    <location>
        <begin position="18"/>
        <end position="179"/>
    </location>
</feature>
<proteinExistence type="inferred from homology"/>
<dbReference type="InterPro" id="IPR001518">
    <property type="entry name" value="Arginosuc_synth"/>
</dbReference>
<feature type="binding site" evidence="9">
    <location>
        <position position="286"/>
    </location>
    <ligand>
        <name>L-citrulline</name>
        <dbReference type="ChEBI" id="CHEBI:57743"/>
    </ligand>
</feature>
<comment type="pathway">
    <text evidence="1 9">Amino-acid biosynthesis; L-arginine biosynthesis; L-arginine from L-ornithine and carbamoyl phosphate: step 2/3.</text>
</comment>
<dbReference type="PROSITE" id="PS00564">
    <property type="entry name" value="ARGININOSUCCIN_SYN_1"/>
    <property type="match status" value="1"/>
</dbReference>
<protein>
    <recommendedName>
        <fullName evidence="3 9">Argininosuccinate synthase</fullName>
        <ecNumber evidence="3 9">6.3.4.5</ecNumber>
    </recommendedName>
    <alternativeName>
        <fullName evidence="9">Citrulline--aspartate ligase</fullName>
    </alternativeName>
</protein>
<evidence type="ECO:0000256" key="4">
    <source>
        <dbReference type="ARBA" id="ARBA00022571"/>
    </source>
</evidence>
<feature type="binding site" evidence="9">
    <location>
        <position position="137"/>
    </location>
    <ligand>
        <name>L-aspartate</name>
        <dbReference type="ChEBI" id="CHEBI:29991"/>
    </ligand>
</feature>
<dbReference type="FunFam" id="3.40.50.620:FF:000019">
    <property type="entry name" value="Argininosuccinate synthase"/>
    <property type="match status" value="1"/>
</dbReference>
<feature type="binding site" evidence="9">
    <location>
        <position position="136"/>
    </location>
    <ligand>
        <name>L-citrulline</name>
        <dbReference type="ChEBI" id="CHEBI:57743"/>
    </ligand>
</feature>
<dbReference type="InterPro" id="IPR018223">
    <property type="entry name" value="Arginosuc_synth_CS"/>
</dbReference>
<accession>A0A1E5IJX3</accession>
<dbReference type="Proteomes" id="UP000095237">
    <property type="component" value="Unassembled WGS sequence"/>
</dbReference>
<feature type="binding site" evidence="9">
    <location>
        <position position="132"/>
    </location>
    <ligand>
        <name>L-aspartate</name>
        <dbReference type="ChEBI" id="CHEBI:29991"/>
    </ligand>
</feature>
<feature type="binding site" evidence="9">
    <location>
        <position position="140"/>
    </location>
    <ligand>
        <name>L-citrulline</name>
        <dbReference type="ChEBI" id="CHEBI:57743"/>
    </ligand>
</feature>
<dbReference type="CDD" id="cd01999">
    <property type="entry name" value="ASS"/>
    <property type="match status" value="1"/>
</dbReference>
<dbReference type="Gene3D" id="3.40.50.620">
    <property type="entry name" value="HUPs"/>
    <property type="match status" value="1"/>
</dbReference>
<feature type="binding site" evidence="9">
    <location>
        <position position="130"/>
    </location>
    <ligand>
        <name>ATP</name>
        <dbReference type="ChEBI" id="CHEBI:30616"/>
    </ligand>
</feature>
<comment type="similarity">
    <text evidence="9">Belongs to the argininosuccinate synthase family. Type 1 subfamily.</text>
</comment>
<dbReference type="HAMAP" id="MF_00005">
    <property type="entry name" value="Arg_succ_synth_type1"/>
    <property type="match status" value="1"/>
</dbReference>
<dbReference type="UniPathway" id="UPA00068">
    <property type="reaction ID" value="UER00113"/>
</dbReference>
<keyword evidence="6 9" id="KW-0028">Amino-acid biosynthesis</keyword>
<dbReference type="Pfam" id="PF00764">
    <property type="entry name" value="Arginosuc_synth"/>
    <property type="match status" value="1"/>
</dbReference>
<dbReference type="NCBIfam" id="NF001770">
    <property type="entry name" value="PRK00509.1"/>
    <property type="match status" value="1"/>
</dbReference>
<dbReference type="FunFam" id="3.90.1260.10:FF:000007">
    <property type="entry name" value="Argininosuccinate synthase"/>
    <property type="match status" value="1"/>
</dbReference>
<comment type="subunit">
    <text evidence="2 9">Homotetramer.</text>
</comment>
<dbReference type="AlphaFoldDB" id="A0A1E5IJX3"/>
<dbReference type="InterPro" id="IPR048268">
    <property type="entry name" value="Arginosuc_syn_C"/>
</dbReference>
<dbReference type="InterPro" id="IPR023434">
    <property type="entry name" value="Arginosuc_synth_type_1_subfam"/>
</dbReference>
<evidence type="ECO:0000256" key="5">
    <source>
        <dbReference type="ARBA" id="ARBA00022598"/>
    </source>
</evidence>
<comment type="subcellular location">
    <subcellularLocation>
        <location evidence="9">Cytoplasm</location>
    </subcellularLocation>
</comment>
<feature type="binding site" evidence="9">
    <location>
        <position position="136"/>
    </location>
    <ligand>
        <name>L-aspartate</name>
        <dbReference type="ChEBI" id="CHEBI:29991"/>
    </ligand>
</feature>
<dbReference type="SUPFAM" id="SSF52402">
    <property type="entry name" value="Adenine nucleotide alpha hydrolases-like"/>
    <property type="match status" value="1"/>
</dbReference>
<feature type="domain" description="Arginosuccinate synthase C-terminal" evidence="11">
    <location>
        <begin position="188"/>
        <end position="405"/>
    </location>
</feature>
<dbReference type="NCBIfam" id="TIGR00032">
    <property type="entry name" value="argG"/>
    <property type="match status" value="1"/>
</dbReference>
<comment type="caution">
    <text evidence="12">The sequence shown here is derived from an EMBL/GenBank/DDBJ whole genome shotgun (WGS) entry which is preliminary data.</text>
</comment>
<dbReference type="PANTHER" id="PTHR11587">
    <property type="entry name" value="ARGININOSUCCINATE SYNTHASE"/>
    <property type="match status" value="1"/>
</dbReference>
<evidence type="ECO:0000256" key="9">
    <source>
        <dbReference type="HAMAP-Rule" id="MF_00005"/>
    </source>
</evidence>
<dbReference type="InterPro" id="IPR014729">
    <property type="entry name" value="Rossmann-like_a/b/a_fold"/>
</dbReference>
<evidence type="ECO:0000259" key="11">
    <source>
        <dbReference type="Pfam" id="PF20979"/>
    </source>
</evidence>
<dbReference type="GO" id="GO:0004055">
    <property type="term" value="F:argininosuccinate synthase activity"/>
    <property type="evidence" value="ECO:0007669"/>
    <property type="project" value="UniProtKB-UniRule"/>
</dbReference>
<evidence type="ECO:0000256" key="7">
    <source>
        <dbReference type="ARBA" id="ARBA00022741"/>
    </source>
</evidence>
<name>A0A1E5IJX3_ENDTX</name>
<keyword evidence="8 9" id="KW-0067">ATP-binding</keyword>
<dbReference type="GO" id="GO:0005524">
    <property type="term" value="F:ATP binding"/>
    <property type="evidence" value="ECO:0007669"/>
    <property type="project" value="UniProtKB-UniRule"/>
</dbReference>
<sequence>MAVNKVNSKSACSDGVKKVVVAYSGGLDTSIILSWVKENYGCEVVACCVDVGQGKELEGLDEKAKKTGASKSYIIDAKKEFVINYIYPTIKVNALYENRYYLGTSLARPIIAEKIADIVKKEKADAVCHGATGKGNDQVRFELAFKYLIPNVRIIAPWREWDIKSREDAINYAKKRNIPVPVTKAKPYSSDANLWHISYEGGVLENLENEYDDSMFKMTVSPEKAPDKPTYLTIAFEHGIPVSIDGNKFAPVELIAKLNEIAGANSIGRTDIVENRLVGMKSRGVYESPAAAVLYTAHEELESISIDRDTLHFKQLLAHKYAEIAYYGLWFSPLREALDAFINETQKYVTGSIKLKLYKGNIITVAREAKYSLYSEKLATFEKDEIYNHKDAEGFINLWGLPTKVQAMLRKSE</sequence>
<keyword evidence="7 9" id="KW-0547">Nucleotide-binding</keyword>
<feature type="binding site" evidence="9">
    <location>
        <begin position="22"/>
        <end position="30"/>
    </location>
    <ligand>
        <name>ATP</name>
        <dbReference type="ChEBI" id="CHEBI:30616"/>
    </ligand>
</feature>